<dbReference type="Proteomes" id="UP000249661">
    <property type="component" value="Unassembled WGS sequence"/>
</dbReference>
<evidence type="ECO:0000313" key="1">
    <source>
        <dbReference type="EMBL" id="RAH69069.1"/>
    </source>
</evidence>
<protein>
    <submittedName>
        <fullName evidence="1">Uncharacterized protein</fullName>
    </submittedName>
</protein>
<evidence type="ECO:0000313" key="2">
    <source>
        <dbReference type="Proteomes" id="UP000249661"/>
    </source>
</evidence>
<sequence>MSVPRGWWADCIATSIVCPLIVHRLPEPWKVEKKEDNDGEQDNQGGQKHECKEEDTQPEGSILARKESTSH</sequence>
<reference evidence="1" key="1">
    <citation type="submission" date="2018-02" db="EMBL/GenBank/DDBJ databases">
        <title>The genomes of Aspergillus section Nigri reveals drivers in fungal speciation.</title>
        <authorList>
            <consortium name="DOE Joint Genome Institute"/>
            <person name="Vesth T.C."/>
            <person name="Nybo J."/>
            <person name="Theobald S."/>
            <person name="Brandl J."/>
            <person name="Frisvad J.C."/>
            <person name="Nielsen K.F."/>
            <person name="Lyhne E.K."/>
            <person name="Kogle M.E."/>
            <person name="Kuo A."/>
            <person name="Riley R."/>
            <person name="Clum A."/>
            <person name="Nolan M."/>
            <person name="Lipzen A."/>
            <person name="Salamov A."/>
            <person name="Henrissat B."/>
            <person name="Wiebenga A."/>
            <person name="De vries R.P."/>
            <person name="Grigoriev I.V."/>
            <person name="Mortensen U.H."/>
            <person name="Andersen M.R."/>
            <person name="Baker S.E."/>
        </authorList>
    </citation>
    <scope>NUCLEOTIDE SEQUENCE</scope>
    <source>
        <strain evidence="1">CBS 121060</strain>
    </source>
</reference>
<dbReference type="EMBL" id="KZ824962">
    <property type="protein sequence ID" value="RAH69069.1"/>
    <property type="molecule type" value="Genomic_DNA"/>
</dbReference>
<organism evidence="1 2">
    <name type="scientific">Aspergillus aculeatinus CBS 121060</name>
    <dbReference type="NCBI Taxonomy" id="1448322"/>
    <lineage>
        <taxon>Eukaryota</taxon>
        <taxon>Fungi</taxon>
        <taxon>Dikarya</taxon>
        <taxon>Ascomycota</taxon>
        <taxon>Pezizomycotina</taxon>
        <taxon>Eurotiomycetes</taxon>
        <taxon>Eurotiomycetidae</taxon>
        <taxon>Eurotiales</taxon>
        <taxon>Aspergillaceae</taxon>
        <taxon>Aspergillus</taxon>
        <taxon>Aspergillus subgen. Circumdati</taxon>
    </lineage>
</organism>
<keyword evidence="2" id="KW-1185">Reference proteome</keyword>
<gene>
    <name evidence="1" type="ORF">BO66DRAFT_392588</name>
</gene>
<proteinExistence type="predicted"/>
<accession>A0ACD1H664</accession>
<name>A0ACD1H664_9EURO</name>